<dbReference type="Gene3D" id="2.30.30.40">
    <property type="entry name" value="SH3 Domains"/>
    <property type="match status" value="1"/>
</dbReference>
<organism evidence="5 6">
    <name type="scientific">Batrachochytrium dendrobatidis (strain JEL423)</name>
    <dbReference type="NCBI Taxonomy" id="403673"/>
    <lineage>
        <taxon>Eukaryota</taxon>
        <taxon>Fungi</taxon>
        <taxon>Fungi incertae sedis</taxon>
        <taxon>Chytridiomycota</taxon>
        <taxon>Chytridiomycota incertae sedis</taxon>
        <taxon>Chytridiomycetes</taxon>
        <taxon>Rhizophydiales</taxon>
        <taxon>Rhizophydiales incertae sedis</taxon>
        <taxon>Batrachochytrium</taxon>
    </lineage>
</organism>
<dbReference type="VEuPathDB" id="FungiDB:BDEG_23538"/>
<dbReference type="CDD" id="cd11525">
    <property type="entry name" value="SYLF_SH3YL1_like"/>
    <property type="match status" value="1"/>
</dbReference>
<accession>A0A177WHW9</accession>
<dbReference type="PRINTS" id="PR00452">
    <property type="entry name" value="SH3DOMAIN"/>
</dbReference>
<dbReference type="InterPro" id="IPR051702">
    <property type="entry name" value="SH3_domain_YSC84-like"/>
</dbReference>
<dbReference type="GO" id="GO:0035091">
    <property type="term" value="F:phosphatidylinositol binding"/>
    <property type="evidence" value="ECO:0007669"/>
    <property type="project" value="TreeGrafter"/>
</dbReference>
<dbReference type="PANTHER" id="PTHR15629:SF2">
    <property type="entry name" value="SH3 DOMAIN-CONTAINING YSC84-LIKE PROTEIN 1"/>
    <property type="match status" value="1"/>
</dbReference>
<reference evidence="5 6" key="2">
    <citation type="submission" date="2016-05" db="EMBL/GenBank/DDBJ databases">
        <title>Lineage-specific infection strategies underlie the spectrum of fungal disease in amphibians.</title>
        <authorList>
            <person name="Cuomo C.A."/>
            <person name="Farrer R.A."/>
            <person name="James T."/>
            <person name="Longcore J."/>
            <person name="Birren B."/>
        </authorList>
    </citation>
    <scope>NUCLEOTIDE SEQUENCE [LARGE SCALE GENOMIC DNA]</scope>
    <source>
        <strain evidence="5 6">JEL423</strain>
    </source>
</reference>
<dbReference type="InterPro" id="IPR036028">
    <property type="entry name" value="SH3-like_dom_sf"/>
</dbReference>
<proteinExistence type="inferred from homology"/>
<dbReference type="Proteomes" id="UP000077115">
    <property type="component" value="Unassembled WGS sequence"/>
</dbReference>
<dbReference type="InterPro" id="IPR007461">
    <property type="entry name" value="Ysc84_actin-binding"/>
</dbReference>
<dbReference type="eggNOG" id="KOG1843">
    <property type="taxonomic scope" value="Eukaryota"/>
</dbReference>
<dbReference type="InterPro" id="IPR033643">
    <property type="entry name" value="SYLF_SH3YL1-like"/>
</dbReference>
<sequence length="346" mass="36277">MVSFSVNSPIPTDITTECRKCANIIDHFVKPEKNKGPDQLIPTHILANAKGVAIITVIKAGFIFSGRGGSGLVVAKLADGSWSAPSAIGTAGMGVGGQIGAEITDFVIILNTDDAVRAFSMGGNVTIGGNLSVAAGPFGRNAEASGAIGCLAAIYSYSKTKGLFAGVSIEGSVIVERKETNASFYNARHTPREILSGSVMKPNAAQVLYRALDRRVAASNPQMPQGSELNTANPMSAPIHNSSNLPAYTYGGPVGSSKVSPPTPGYIATPTTSTGLRKPPPIPPVLPPRVLAARALYDFNGEQPTDLSFKKDDIVIVTKRTDSTESWWEGECDGRKGEFPGNYVQL</sequence>
<keyword evidence="2 3" id="KW-0728">SH3 domain</keyword>
<dbReference type="EMBL" id="DS022303">
    <property type="protein sequence ID" value="OAJ39709.1"/>
    <property type="molecule type" value="Genomic_DNA"/>
</dbReference>
<dbReference type="SMART" id="SM00326">
    <property type="entry name" value="SH3"/>
    <property type="match status" value="1"/>
</dbReference>
<comment type="similarity">
    <text evidence="1">Belongs to the SH3YL1 family.</text>
</comment>
<dbReference type="PROSITE" id="PS50002">
    <property type="entry name" value="SH3"/>
    <property type="match status" value="1"/>
</dbReference>
<protein>
    <recommendedName>
        <fullName evidence="4">SH3 domain-containing protein</fullName>
    </recommendedName>
</protein>
<evidence type="ECO:0000259" key="4">
    <source>
        <dbReference type="PROSITE" id="PS50002"/>
    </source>
</evidence>
<name>A0A177WHW9_BATDL</name>
<dbReference type="AlphaFoldDB" id="A0A177WHW9"/>
<dbReference type="OrthoDB" id="443981at2759"/>
<dbReference type="InterPro" id="IPR001452">
    <property type="entry name" value="SH3_domain"/>
</dbReference>
<dbReference type="Pfam" id="PF00018">
    <property type="entry name" value="SH3_1"/>
    <property type="match status" value="1"/>
</dbReference>
<reference evidence="5 6" key="1">
    <citation type="submission" date="2006-10" db="EMBL/GenBank/DDBJ databases">
        <title>The Genome Sequence of Batrachochytrium dendrobatidis JEL423.</title>
        <authorList>
            <consortium name="The Broad Institute Genome Sequencing Platform"/>
            <person name="Birren B."/>
            <person name="Lander E."/>
            <person name="Galagan J."/>
            <person name="Cuomo C."/>
            <person name="Devon K."/>
            <person name="Jaffe D."/>
            <person name="Butler J."/>
            <person name="Alvarez P."/>
            <person name="Gnerre S."/>
            <person name="Grabherr M."/>
            <person name="Kleber M."/>
            <person name="Mauceli E."/>
            <person name="Brockman W."/>
            <person name="Young S."/>
            <person name="LaButti K."/>
            <person name="Sykes S."/>
            <person name="DeCaprio D."/>
            <person name="Crawford M."/>
            <person name="Koehrsen M."/>
            <person name="Engels R."/>
            <person name="Montgomery P."/>
            <person name="Pearson M."/>
            <person name="Howarth C."/>
            <person name="Larson L."/>
            <person name="White J."/>
            <person name="O'Leary S."/>
            <person name="Kodira C."/>
            <person name="Zeng Q."/>
            <person name="Yandava C."/>
            <person name="Alvarado L."/>
            <person name="Longcore J."/>
            <person name="James T."/>
        </authorList>
    </citation>
    <scope>NUCLEOTIDE SEQUENCE [LARGE SCALE GENOMIC DNA]</scope>
    <source>
        <strain evidence="5 6">JEL423</strain>
    </source>
</reference>
<dbReference type="Pfam" id="PF04366">
    <property type="entry name" value="Ysc84"/>
    <property type="match status" value="1"/>
</dbReference>
<evidence type="ECO:0000313" key="5">
    <source>
        <dbReference type="EMBL" id="OAJ39709.1"/>
    </source>
</evidence>
<dbReference type="STRING" id="403673.A0A177WHW9"/>
<dbReference type="SUPFAM" id="SSF50044">
    <property type="entry name" value="SH3-domain"/>
    <property type="match status" value="1"/>
</dbReference>
<dbReference type="PANTHER" id="PTHR15629">
    <property type="entry name" value="SH3YL1 PROTEIN"/>
    <property type="match status" value="1"/>
</dbReference>
<gene>
    <name evidence="5" type="ORF">BDEG_23538</name>
</gene>
<evidence type="ECO:0000313" key="6">
    <source>
        <dbReference type="Proteomes" id="UP000077115"/>
    </source>
</evidence>
<evidence type="ECO:0000256" key="3">
    <source>
        <dbReference type="PROSITE-ProRule" id="PRU00192"/>
    </source>
</evidence>
<evidence type="ECO:0000256" key="1">
    <source>
        <dbReference type="ARBA" id="ARBA00007761"/>
    </source>
</evidence>
<dbReference type="FunFam" id="2.30.30.40:FF:000407">
    <property type="entry name" value="Related to YSC84-protein involved in the organization of actin cytoskeleton"/>
    <property type="match status" value="1"/>
</dbReference>
<feature type="domain" description="SH3" evidence="4">
    <location>
        <begin position="288"/>
        <end position="346"/>
    </location>
</feature>
<evidence type="ECO:0000256" key="2">
    <source>
        <dbReference type="ARBA" id="ARBA00022443"/>
    </source>
</evidence>